<reference evidence="2" key="1">
    <citation type="submission" date="2015-06" db="UniProtKB">
        <authorList>
            <consortium name="EnsemblPlants"/>
        </authorList>
    </citation>
    <scope>IDENTIFICATION</scope>
</reference>
<protein>
    <submittedName>
        <fullName evidence="2">Uncharacterized protein</fullName>
    </submittedName>
</protein>
<evidence type="ECO:0000313" key="3">
    <source>
        <dbReference type="Proteomes" id="UP000007306"/>
    </source>
</evidence>
<name>I1R4T7_ORYGL</name>
<feature type="region of interest" description="Disordered" evidence="1">
    <location>
        <begin position="119"/>
        <end position="139"/>
    </location>
</feature>
<evidence type="ECO:0000256" key="1">
    <source>
        <dbReference type="SAM" id="MobiDB-lite"/>
    </source>
</evidence>
<dbReference type="Gramene" id="ORGLA12G0054300.1">
    <property type="protein sequence ID" value="ORGLA12G0054300.1"/>
    <property type="gene ID" value="ORGLA12G0054300"/>
</dbReference>
<dbReference type="EnsemblPlants" id="ORGLA12G0054300.1">
    <property type="protein sequence ID" value="ORGLA12G0054300.1"/>
    <property type="gene ID" value="ORGLA12G0054300"/>
</dbReference>
<dbReference type="OMA" id="SLWATRE"/>
<reference evidence="2 3" key="2">
    <citation type="submission" date="2018-04" db="EMBL/GenBank/DDBJ databases">
        <title>OglaRS2 (Oryza glaberrima Reference Sequence Version 2).</title>
        <authorList>
            <person name="Zhang J."/>
            <person name="Kudrna D."/>
            <person name="Lee S."/>
            <person name="Talag J."/>
            <person name="Rajasekar S."/>
            <person name="Wing R.A."/>
        </authorList>
    </citation>
    <scope>NUCLEOTIDE SEQUENCE [LARGE SCALE GENOMIC DNA]</scope>
    <source>
        <strain evidence="2 3">cv. IRGC 96717</strain>
    </source>
</reference>
<dbReference type="AlphaFoldDB" id="I1R4T7"/>
<accession>I1R4T7</accession>
<feature type="compositionally biased region" description="Gly residues" evidence="1">
    <location>
        <begin position="119"/>
        <end position="129"/>
    </location>
</feature>
<organism evidence="2 3">
    <name type="scientific">Oryza glaberrima</name>
    <name type="common">African rice</name>
    <dbReference type="NCBI Taxonomy" id="4538"/>
    <lineage>
        <taxon>Eukaryota</taxon>
        <taxon>Viridiplantae</taxon>
        <taxon>Streptophyta</taxon>
        <taxon>Embryophyta</taxon>
        <taxon>Tracheophyta</taxon>
        <taxon>Spermatophyta</taxon>
        <taxon>Magnoliopsida</taxon>
        <taxon>Liliopsida</taxon>
        <taxon>Poales</taxon>
        <taxon>Poaceae</taxon>
        <taxon>BOP clade</taxon>
        <taxon>Oryzoideae</taxon>
        <taxon>Oryzeae</taxon>
        <taxon>Oryzinae</taxon>
        <taxon>Oryza</taxon>
    </lineage>
</organism>
<evidence type="ECO:0000313" key="2">
    <source>
        <dbReference type="EnsemblPlants" id="ORGLA12G0054300.1"/>
    </source>
</evidence>
<proteinExistence type="predicted"/>
<sequence length="181" mass="18714">MRGLPCHSLWATREAKNPYAQGLPRRRRRLPPSSSPLLPPLFSLPSSFSLDLGLPAARASPPHRAPAASVLDQQRRPRQGLAVAYQTGGLLLWPDLGRRWVASGSGDLLPAYGTVAASAGGGGVRGTAGPGPFRSRSSASSVGVMWGRAPSSGLTSVARRSLGGGAVSPAPPLGVVRPLCR</sequence>
<keyword evidence="3" id="KW-1185">Reference proteome</keyword>
<dbReference type="HOGENOM" id="CLU_1477433_0_0_1"/>
<dbReference type="Proteomes" id="UP000007306">
    <property type="component" value="Chromosome 12"/>
</dbReference>